<sequence length="208" mass="21880">MLALRPSKILCVGRNYRAHAAELGNDVPAEPLLFFKPPSALISAGEAIVLPPQSSRVEHEGEIAVVLGRSLRHATPDEARAAISYVLPLNDVTARDLQRTDGQWTRAKGFDTFCPVGSPVPAQEVDLEALEVITTVDGEVRQHGYASDMAFSIPDVVAYASAIMTLEAGDLITTGTPEGVGPLEPGMTVTVEIPGVGSVSNPVAAARS</sequence>
<keyword evidence="3" id="KW-0378">Hydrolase</keyword>
<dbReference type="InterPro" id="IPR011234">
    <property type="entry name" value="Fumarylacetoacetase-like_C"/>
</dbReference>
<accession>A0ABU9E754</accession>
<keyword evidence="1" id="KW-0479">Metal-binding</keyword>
<evidence type="ECO:0000313" key="4">
    <source>
        <dbReference type="Proteomes" id="UP001484239"/>
    </source>
</evidence>
<dbReference type="Proteomes" id="UP001484239">
    <property type="component" value="Unassembled WGS sequence"/>
</dbReference>
<dbReference type="Pfam" id="PF01557">
    <property type="entry name" value="FAA_hydrolase"/>
    <property type="match status" value="1"/>
</dbReference>
<organism evidence="3 4">
    <name type="scientific">Gaopeijia maritima</name>
    <dbReference type="NCBI Taxonomy" id="3119007"/>
    <lineage>
        <taxon>Bacteria</taxon>
        <taxon>Pseudomonadati</taxon>
        <taxon>Gemmatimonadota</taxon>
        <taxon>Longimicrobiia</taxon>
        <taxon>Gaopeijiales</taxon>
        <taxon>Gaopeijiaceae</taxon>
        <taxon>Gaopeijia</taxon>
    </lineage>
</organism>
<protein>
    <submittedName>
        <fullName evidence="3">Fumarylacetoacetate hydrolase family protein</fullName>
    </submittedName>
</protein>
<evidence type="ECO:0000313" key="3">
    <source>
        <dbReference type="EMBL" id="MEK9500553.1"/>
    </source>
</evidence>
<feature type="domain" description="Fumarylacetoacetase-like C-terminal" evidence="2">
    <location>
        <begin position="8"/>
        <end position="203"/>
    </location>
</feature>
<keyword evidence="4" id="KW-1185">Reference proteome</keyword>
<dbReference type="SUPFAM" id="SSF56529">
    <property type="entry name" value="FAH"/>
    <property type="match status" value="1"/>
</dbReference>
<dbReference type="Gene3D" id="3.90.850.10">
    <property type="entry name" value="Fumarylacetoacetase-like, C-terminal domain"/>
    <property type="match status" value="1"/>
</dbReference>
<evidence type="ECO:0000256" key="1">
    <source>
        <dbReference type="ARBA" id="ARBA00022723"/>
    </source>
</evidence>
<dbReference type="GO" id="GO:0016787">
    <property type="term" value="F:hydrolase activity"/>
    <property type="evidence" value="ECO:0007669"/>
    <property type="project" value="UniProtKB-KW"/>
</dbReference>
<comment type="caution">
    <text evidence="3">The sequence shown here is derived from an EMBL/GenBank/DDBJ whole genome shotgun (WGS) entry which is preliminary data.</text>
</comment>
<dbReference type="PANTHER" id="PTHR11820:SF7">
    <property type="entry name" value="ACYLPYRUVASE FAHD1, MITOCHONDRIAL"/>
    <property type="match status" value="1"/>
</dbReference>
<dbReference type="InterPro" id="IPR036663">
    <property type="entry name" value="Fumarylacetoacetase_C_sf"/>
</dbReference>
<dbReference type="RefSeq" id="WP_405274680.1">
    <property type="nucleotide sequence ID" value="NZ_CP144380.1"/>
</dbReference>
<gene>
    <name evidence="3" type="ORF">WI372_06160</name>
</gene>
<dbReference type="PANTHER" id="PTHR11820">
    <property type="entry name" value="ACYLPYRUVASE"/>
    <property type="match status" value="1"/>
</dbReference>
<reference evidence="3 4" key="1">
    <citation type="submission" date="2024-02" db="EMBL/GenBank/DDBJ databases">
        <title>A novel Gemmatimonadota bacterium.</title>
        <authorList>
            <person name="Du Z.-J."/>
            <person name="Ye Y.-Q."/>
        </authorList>
    </citation>
    <scope>NUCLEOTIDE SEQUENCE [LARGE SCALE GENOMIC DNA]</scope>
    <source>
        <strain evidence="3 4">DH-20</strain>
    </source>
</reference>
<name>A0ABU9E754_9BACT</name>
<dbReference type="EMBL" id="JBBHLI010000002">
    <property type="protein sequence ID" value="MEK9500553.1"/>
    <property type="molecule type" value="Genomic_DNA"/>
</dbReference>
<proteinExistence type="predicted"/>
<evidence type="ECO:0000259" key="2">
    <source>
        <dbReference type="Pfam" id="PF01557"/>
    </source>
</evidence>